<dbReference type="AlphaFoldDB" id="A0A2H3JHT3"/>
<keyword evidence="3" id="KW-1185">Reference proteome</keyword>
<evidence type="ECO:0000256" key="1">
    <source>
        <dbReference type="SAM" id="MobiDB-lite"/>
    </source>
</evidence>
<dbReference type="EMBL" id="KB467987">
    <property type="protein sequence ID" value="PCH39403.1"/>
    <property type="molecule type" value="Genomic_DNA"/>
</dbReference>
<organism evidence="2 3">
    <name type="scientific">Wolfiporia cocos (strain MD-104)</name>
    <name type="common">Brown rot fungus</name>
    <dbReference type="NCBI Taxonomy" id="742152"/>
    <lineage>
        <taxon>Eukaryota</taxon>
        <taxon>Fungi</taxon>
        <taxon>Dikarya</taxon>
        <taxon>Basidiomycota</taxon>
        <taxon>Agaricomycotina</taxon>
        <taxon>Agaricomycetes</taxon>
        <taxon>Polyporales</taxon>
        <taxon>Phaeolaceae</taxon>
        <taxon>Wolfiporia</taxon>
    </lineage>
</organism>
<evidence type="ECO:0000313" key="3">
    <source>
        <dbReference type="Proteomes" id="UP000218811"/>
    </source>
</evidence>
<accession>A0A2H3JHT3</accession>
<feature type="compositionally biased region" description="Polar residues" evidence="1">
    <location>
        <begin position="83"/>
        <end position="108"/>
    </location>
</feature>
<gene>
    <name evidence="2" type="ORF">WOLCODRAFT_158977</name>
</gene>
<proteinExistence type="predicted"/>
<evidence type="ECO:0000313" key="2">
    <source>
        <dbReference type="EMBL" id="PCH39403.1"/>
    </source>
</evidence>
<feature type="region of interest" description="Disordered" evidence="1">
    <location>
        <begin position="83"/>
        <end position="134"/>
    </location>
</feature>
<reference evidence="2 3" key="1">
    <citation type="journal article" date="2012" name="Science">
        <title>The Paleozoic origin of enzymatic lignin decomposition reconstructed from 31 fungal genomes.</title>
        <authorList>
            <person name="Floudas D."/>
            <person name="Binder M."/>
            <person name="Riley R."/>
            <person name="Barry K."/>
            <person name="Blanchette R.A."/>
            <person name="Henrissat B."/>
            <person name="Martinez A.T."/>
            <person name="Otillar R."/>
            <person name="Spatafora J.W."/>
            <person name="Yadav J.S."/>
            <person name="Aerts A."/>
            <person name="Benoit I."/>
            <person name="Boyd A."/>
            <person name="Carlson A."/>
            <person name="Copeland A."/>
            <person name="Coutinho P.M."/>
            <person name="de Vries R.P."/>
            <person name="Ferreira P."/>
            <person name="Findley K."/>
            <person name="Foster B."/>
            <person name="Gaskell J."/>
            <person name="Glotzer D."/>
            <person name="Gorecki P."/>
            <person name="Heitman J."/>
            <person name="Hesse C."/>
            <person name="Hori C."/>
            <person name="Igarashi K."/>
            <person name="Jurgens J.A."/>
            <person name="Kallen N."/>
            <person name="Kersten P."/>
            <person name="Kohler A."/>
            <person name="Kuees U."/>
            <person name="Kumar T.K.A."/>
            <person name="Kuo A."/>
            <person name="LaButti K."/>
            <person name="Larrondo L.F."/>
            <person name="Lindquist E."/>
            <person name="Ling A."/>
            <person name="Lombard V."/>
            <person name="Lucas S."/>
            <person name="Lundell T."/>
            <person name="Martin R."/>
            <person name="McLaughlin D.J."/>
            <person name="Morgenstern I."/>
            <person name="Morin E."/>
            <person name="Murat C."/>
            <person name="Nagy L.G."/>
            <person name="Nolan M."/>
            <person name="Ohm R.A."/>
            <person name="Patyshakuliyeva A."/>
            <person name="Rokas A."/>
            <person name="Ruiz-Duenas F.J."/>
            <person name="Sabat G."/>
            <person name="Salamov A."/>
            <person name="Samejima M."/>
            <person name="Schmutz J."/>
            <person name="Slot J.C."/>
            <person name="St John F."/>
            <person name="Stenlid J."/>
            <person name="Sun H."/>
            <person name="Sun S."/>
            <person name="Syed K."/>
            <person name="Tsang A."/>
            <person name="Wiebenga A."/>
            <person name="Young D."/>
            <person name="Pisabarro A."/>
            <person name="Eastwood D.C."/>
            <person name="Martin F."/>
            <person name="Cullen D."/>
            <person name="Grigoriev I.V."/>
            <person name="Hibbett D.S."/>
        </authorList>
    </citation>
    <scope>NUCLEOTIDE SEQUENCE [LARGE SCALE GENOMIC DNA]</scope>
    <source>
        <strain evidence="2 3">MD-104</strain>
    </source>
</reference>
<protein>
    <submittedName>
        <fullName evidence="2">Uncharacterized protein</fullName>
    </submittedName>
</protein>
<dbReference type="Proteomes" id="UP000218811">
    <property type="component" value="Unassembled WGS sequence"/>
</dbReference>
<name>A0A2H3JHT3_WOLCO</name>
<sequence length="164" mass="17352">MGCYWYLLTENHSPAGDVVLILLTYCINPIQSIIISRFILGLSGVGHRGANGGISEMSQLPSFVQPQDPCRLPHALARLPATSFANTESRSQSGSNALCSSCGGQRSSGPLPAPTRESRVSQVEETPAYDSGADCDLFDEHVAEELGCNPTRAGDEEEGGISSP</sequence>